<dbReference type="EMBL" id="UGTP01000001">
    <property type="protein sequence ID" value="SUC11536.1"/>
    <property type="molecule type" value="Genomic_DNA"/>
</dbReference>
<reference evidence="3 4" key="1">
    <citation type="submission" date="2018-06" db="EMBL/GenBank/DDBJ databases">
        <authorList>
            <consortium name="Pathogen Informatics"/>
            <person name="Doyle S."/>
        </authorList>
    </citation>
    <scope>NUCLEOTIDE SEQUENCE [LARGE SCALE GENOMIC DNA]</scope>
    <source>
        <strain evidence="3 4">NCTC13043</strain>
    </source>
</reference>
<evidence type="ECO:0000313" key="4">
    <source>
        <dbReference type="Proteomes" id="UP000254235"/>
    </source>
</evidence>
<keyword evidence="2" id="KW-1133">Transmembrane helix</keyword>
<name>A0A379EYQ5_9BACT</name>
<gene>
    <name evidence="3" type="ORF">NCTC13043_00392</name>
</gene>
<dbReference type="AlphaFoldDB" id="A0A379EYQ5"/>
<dbReference type="OrthoDB" id="1071919at2"/>
<dbReference type="GeneID" id="78570130"/>
<accession>A0A379EYQ5</accession>
<organism evidence="3 4">
    <name type="scientific">Prevotella pallens</name>
    <dbReference type="NCBI Taxonomy" id="60133"/>
    <lineage>
        <taxon>Bacteria</taxon>
        <taxon>Pseudomonadati</taxon>
        <taxon>Bacteroidota</taxon>
        <taxon>Bacteroidia</taxon>
        <taxon>Bacteroidales</taxon>
        <taxon>Prevotellaceae</taxon>
        <taxon>Prevotella</taxon>
    </lineage>
</organism>
<dbReference type="Proteomes" id="UP000254235">
    <property type="component" value="Unassembled WGS sequence"/>
</dbReference>
<protein>
    <submittedName>
        <fullName evidence="3">Uncharacterized protein</fullName>
    </submittedName>
</protein>
<keyword evidence="2" id="KW-0812">Transmembrane</keyword>
<sequence length="165" mass="18617">MKYQITCDNCGTQFIVEAGEGQVIECQCPHCHGKMEITLPLVSGVDSINNETLEQISNEIQQPIEGEKLNDNRKNVLMGLIIGLLVITLGVGAYYIWLRPAPVTPEQQPTAMDTIPYETNTEPVVEPSVDTVARPVEREEEEVRDTVIHYKKRHKQENDTTNVER</sequence>
<feature type="transmembrane region" description="Helical" evidence="2">
    <location>
        <begin position="76"/>
        <end position="97"/>
    </location>
</feature>
<feature type="compositionally biased region" description="Basic and acidic residues" evidence="1">
    <location>
        <begin position="156"/>
        <end position="165"/>
    </location>
</feature>
<evidence type="ECO:0000256" key="2">
    <source>
        <dbReference type="SAM" id="Phobius"/>
    </source>
</evidence>
<evidence type="ECO:0000256" key="1">
    <source>
        <dbReference type="SAM" id="MobiDB-lite"/>
    </source>
</evidence>
<keyword evidence="2" id="KW-0472">Membrane</keyword>
<evidence type="ECO:0000313" key="3">
    <source>
        <dbReference type="EMBL" id="SUC11536.1"/>
    </source>
</evidence>
<proteinExistence type="predicted"/>
<dbReference type="RefSeq" id="WP_115082841.1">
    <property type="nucleotide sequence ID" value="NZ_JABZTV010000014.1"/>
</dbReference>
<feature type="region of interest" description="Disordered" evidence="1">
    <location>
        <begin position="135"/>
        <end position="165"/>
    </location>
</feature>